<proteinExistence type="predicted"/>
<reference evidence="1" key="1">
    <citation type="submission" date="2021-06" db="EMBL/GenBank/DDBJ databases">
        <authorList>
            <person name="Hodson N. C."/>
            <person name="Mongue J. A."/>
            <person name="Jaron S. K."/>
        </authorList>
    </citation>
    <scope>NUCLEOTIDE SEQUENCE</scope>
</reference>
<dbReference type="AlphaFoldDB" id="A0A8J2P120"/>
<keyword evidence="2" id="KW-1185">Reference proteome</keyword>
<sequence length="25" mass="2875">MSAHLDHFNPHTDVKNLFLPTIEVV</sequence>
<feature type="non-terminal residue" evidence="1">
    <location>
        <position position="25"/>
    </location>
</feature>
<name>A0A8J2P120_9HEXA</name>
<evidence type="ECO:0000313" key="2">
    <source>
        <dbReference type="Proteomes" id="UP000708208"/>
    </source>
</evidence>
<gene>
    <name evidence="1" type="ORF">AFUS01_LOCUS15867</name>
</gene>
<accession>A0A8J2P120</accession>
<protein>
    <submittedName>
        <fullName evidence="1">Uncharacterized protein</fullName>
    </submittedName>
</protein>
<dbReference type="EMBL" id="CAJVCH010142749">
    <property type="protein sequence ID" value="CAG7726994.1"/>
    <property type="molecule type" value="Genomic_DNA"/>
</dbReference>
<dbReference type="Proteomes" id="UP000708208">
    <property type="component" value="Unassembled WGS sequence"/>
</dbReference>
<organism evidence="1 2">
    <name type="scientific">Allacma fusca</name>
    <dbReference type="NCBI Taxonomy" id="39272"/>
    <lineage>
        <taxon>Eukaryota</taxon>
        <taxon>Metazoa</taxon>
        <taxon>Ecdysozoa</taxon>
        <taxon>Arthropoda</taxon>
        <taxon>Hexapoda</taxon>
        <taxon>Collembola</taxon>
        <taxon>Symphypleona</taxon>
        <taxon>Sminthuridae</taxon>
        <taxon>Allacma</taxon>
    </lineage>
</organism>
<evidence type="ECO:0000313" key="1">
    <source>
        <dbReference type="EMBL" id="CAG7726994.1"/>
    </source>
</evidence>
<comment type="caution">
    <text evidence="1">The sequence shown here is derived from an EMBL/GenBank/DDBJ whole genome shotgun (WGS) entry which is preliminary data.</text>
</comment>